<evidence type="ECO:0000256" key="1">
    <source>
        <dbReference type="ARBA" id="ARBA00004613"/>
    </source>
</evidence>
<evidence type="ECO:0000256" key="6">
    <source>
        <dbReference type="ARBA" id="ARBA00022815"/>
    </source>
</evidence>
<sequence length="135" mass="15683">MNQLSPQFPLLFFISCSCVLQISCSEFPQPLSHPPEGLDIEQLERLALCLNQWTSLTKQPQVADLVMEFCTRIFQKMQANKANQEVYKRFLFHYSRAPEATFPVKPRDGAGTMGRPFFLFRPRNGRNIENNDHYI</sequence>
<feature type="chain" id="PRO_5023817338" description="Neuromedin-S" evidence="7">
    <location>
        <begin position="25"/>
        <end position="135"/>
    </location>
</feature>
<evidence type="ECO:0000256" key="7">
    <source>
        <dbReference type="SAM" id="SignalP"/>
    </source>
</evidence>
<reference evidence="8" key="2">
    <citation type="submission" date="2025-08" db="UniProtKB">
        <authorList>
            <consortium name="Ensembl"/>
        </authorList>
    </citation>
    <scope>IDENTIFICATION</scope>
</reference>
<reference evidence="8" key="3">
    <citation type="submission" date="2025-09" db="UniProtKB">
        <authorList>
            <consortium name="Ensembl"/>
        </authorList>
    </citation>
    <scope>IDENTIFICATION</scope>
</reference>
<evidence type="ECO:0000256" key="2">
    <source>
        <dbReference type="ARBA" id="ARBA00009957"/>
    </source>
</evidence>
<dbReference type="Ensembl" id="ENSMODT00000045092.2">
    <property type="protein sequence ID" value="ENSMODP00000042952.1"/>
    <property type="gene ID" value="ENSMODG00000033369.2"/>
</dbReference>
<dbReference type="CTD" id="129521"/>
<dbReference type="PANTHER" id="PTHR32414:SF2">
    <property type="entry name" value="NEUROMEDIN-S"/>
    <property type="match status" value="1"/>
</dbReference>
<dbReference type="KEGG" id="mdo:103105471"/>
<keyword evidence="4" id="KW-0964">Secreted</keyword>
<evidence type="ECO:0000313" key="8">
    <source>
        <dbReference type="Ensembl" id="ENSMODP00000042952.1"/>
    </source>
</evidence>
<dbReference type="GO" id="GO:0005576">
    <property type="term" value="C:extracellular region"/>
    <property type="evidence" value="ECO:0007669"/>
    <property type="project" value="UniProtKB-SubCell"/>
</dbReference>
<evidence type="ECO:0000256" key="4">
    <source>
        <dbReference type="ARBA" id="ARBA00022525"/>
    </source>
</evidence>
<comment type="similarity">
    <text evidence="2">Belongs to the NmU family.</text>
</comment>
<dbReference type="OMA" id="FCMLPIP"/>
<dbReference type="AlphaFoldDB" id="A0A5F8G662"/>
<dbReference type="GeneID" id="103105471"/>
<reference evidence="8 9" key="1">
    <citation type="journal article" date="2007" name="Nature">
        <title>Genome of the marsupial Monodelphis domestica reveals innovation in non-coding sequences.</title>
        <authorList>
            <person name="Mikkelsen T.S."/>
            <person name="Wakefield M.J."/>
            <person name="Aken B."/>
            <person name="Amemiya C.T."/>
            <person name="Chang J.L."/>
            <person name="Duke S."/>
            <person name="Garber M."/>
            <person name="Gentles A.J."/>
            <person name="Goodstadt L."/>
            <person name="Heger A."/>
            <person name="Jurka J."/>
            <person name="Kamal M."/>
            <person name="Mauceli E."/>
            <person name="Searle S.M."/>
            <person name="Sharpe T."/>
            <person name="Baker M.L."/>
            <person name="Batzer M.A."/>
            <person name="Benos P.V."/>
            <person name="Belov K."/>
            <person name="Clamp M."/>
            <person name="Cook A."/>
            <person name="Cuff J."/>
            <person name="Das R."/>
            <person name="Davidow L."/>
            <person name="Deakin J.E."/>
            <person name="Fazzari M.J."/>
            <person name="Glass J.L."/>
            <person name="Grabherr M."/>
            <person name="Greally J.M."/>
            <person name="Gu W."/>
            <person name="Hore T.A."/>
            <person name="Huttley G.A."/>
            <person name="Kleber M."/>
            <person name="Jirtle R.L."/>
            <person name="Koina E."/>
            <person name="Lee J.T."/>
            <person name="Mahony S."/>
            <person name="Marra M.A."/>
            <person name="Miller R.D."/>
            <person name="Nicholls R.D."/>
            <person name="Oda M."/>
            <person name="Papenfuss A.T."/>
            <person name="Parra Z.E."/>
            <person name="Pollock D.D."/>
            <person name="Ray D.A."/>
            <person name="Schein J.E."/>
            <person name="Speed T.P."/>
            <person name="Thompson K."/>
            <person name="VandeBerg J.L."/>
            <person name="Wade C.M."/>
            <person name="Walker J.A."/>
            <person name="Waters P.D."/>
            <person name="Webber C."/>
            <person name="Weidman J.R."/>
            <person name="Xie X."/>
            <person name="Zody M.C."/>
            <person name="Baldwin J."/>
            <person name="Abdouelleil A."/>
            <person name="Abdulkadir J."/>
            <person name="Abebe A."/>
            <person name="Abera B."/>
            <person name="Abreu J."/>
            <person name="Acer S.C."/>
            <person name="Aftuck L."/>
            <person name="Alexander A."/>
            <person name="An P."/>
            <person name="Anderson E."/>
            <person name="Anderson S."/>
            <person name="Arachi H."/>
            <person name="Azer M."/>
            <person name="Bachantsang P."/>
            <person name="Barry A."/>
            <person name="Bayul T."/>
            <person name="Berlin A."/>
            <person name="Bessette D."/>
            <person name="Bloom T."/>
            <person name="Bloom T."/>
            <person name="Boguslavskiy L."/>
            <person name="Bonnet C."/>
            <person name="Boukhgalter B."/>
            <person name="Bourzgui I."/>
            <person name="Brown A."/>
            <person name="Cahill P."/>
            <person name="Channer S."/>
            <person name="Cheshatsang Y."/>
            <person name="Chuda L."/>
            <person name="Citroen M."/>
            <person name="Collymore A."/>
            <person name="Cooke P."/>
            <person name="Costello M."/>
            <person name="D'Aco K."/>
            <person name="Daza R."/>
            <person name="De Haan G."/>
            <person name="DeGray S."/>
            <person name="DeMaso C."/>
            <person name="Dhargay N."/>
            <person name="Dooley K."/>
            <person name="Dooley E."/>
            <person name="Doricent M."/>
            <person name="Dorje P."/>
            <person name="Dorjee K."/>
            <person name="Dupes A."/>
            <person name="Elong R."/>
            <person name="Falk J."/>
            <person name="Farina A."/>
            <person name="Faro S."/>
            <person name="Ferguson D."/>
            <person name="Fisher S."/>
            <person name="Foley C.D."/>
            <person name="Franke A."/>
            <person name="Friedrich D."/>
            <person name="Gadbois L."/>
            <person name="Gearin G."/>
            <person name="Gearin C.R."/>
            <person name="Giannoukos G."/>
            <person name="Goode T."/>
            <person name="Graham J."/>
            <person name="Grandbois E."/>
            <person name="Grewal S."/>
            <person name="Gyaltsen K."/>
            <person name="Hafez N."/>
            <person name="Hagos B."/>
            <person name="Hall J."/>
            <person name="Henson C."/>
            <person name="Hollinger A."/>
            <person name="Honan T."/>
            <person name="Huard M.D."/>
            <person name="Hughes L."/>
            <person name="Hurhula B."/>
            <person name="Husby M.E."/>
            <person name="Kamat A."/>
            <person name="Kanga B."/>
            <person name="Kashin S."/>
            <person name="Khazanovich D."/>
            <person name="Kisner P."/>
            <person name="Lance K."/>
            <person name="Lara M."/>
            <person name="Lee W."/>
            <person name="Lennon N."/>
            <person name="Letendre F."/>
            <person name="LeVine R."/>
            <person name="Lipovsky A."/>
            <person name="Liu X."/>
            <person name="Liu J."/>
            <person name="Liu S."/>
            <person name="Lokyitsang T."/>
            <person name="Lokyitsang Y."/>
            <person name="Lubonja R."/>
            <person name="Lui A."/>
            <person name="MacDonald P."/>
            <person name="Magnisalis V."/>
            <person name="Maru K."/>
            <person name="Matthews C."/>
            <person name="McCusker W."/>
            <person name="McDonough S."/>
            <person name="Mehta T."/>
            <person name="Meldrim J."/>
            <person name="Meneus L."/>
            <person name="Mihai O."/>
            <person name="Mihalev A."/>
            <person name="Mihova T."/>
            <person name="Mittelman R."/>
            <person name="Mlenga V."/>
            <person name="Montmayeur A."/>
            <person name="Mulrain L."/>
            <person name="Navidi A."/>
            <person name="Naylor J."/>
            <person name="Negash T."/>
            <person name="Nguyen T."/>
            <person name="Nguyen N."/>
            <person name="Nicol R."/>
            <person name="Norbu C."/>
            <person name="Norbu N."/>
            <person name="Novod N."/>
            <person name="O'Neill B."/>
            <person name="Osman S."/>
            <person name="Markiewicz E."/>
            <person name="Oyono O.L."/>
            <person name="Patti C."/>
            <person name="Phunkhang P."/>
            <person name="Pierre F."/>
            <person name="Priest M."/>
            <person name="Raghuraman S."/>
            <person name="Rege F."/>
            <person name="Reyes R."/>
            <person name="Rise C."/>
            <person name="Rogov P."/>
            <person name="Ross K."/>
            <person name="Ryan E."/>
            <person name="Settipalli S."/>
            <person name="Shea T."/>
            <person name="Sherpa N."/>
            <person name="Shi L."/>
            <person name="Shih D."/>
            <person name="Sparrow T."/>
            <person name="Spaulding J."/>
            <person name="Stalker J."/>
            <person name="Stange-Thomann N."/>
            <person name="Stavropoulos S."/>
            <person name="Stone C."/>
            <person name="Strader C."/>
            <person name="Tesfaye S."/>
            <person name="Thomson T."/>
            <person name="Thoulutsang Y."/>
            <person name="Thoulutsang D."/>
            <person name="Topham K."/>
            <person name="Topping I."/>
            <person name="Tsamla T."/>
            <person name="Vassiliev H."/>
            <person name="Vo A."/>
            <person name="Wangchuk T."/>
            <person name="Wangdi T."/>
            <person name="Weiand M."/>
            <person name="Wilkinson J."/>
            <person name="Wilson A."/>
            <person name="Yadav S."/>
            <person name="Young G."/>
            <person name="Yu Q."/>
            <person name="Zembek L."/>
            <person name="Zhong D."/>
            <person name="Zimmer A."/>
            <person name="Zwirko Z."/>
            <person name="Jaffe D.B."/>
            <person name="Alvarez P."/>
            <person name="Brockman W."/>
            <person name="Butler J."/>
            <person name="Chin C."/>
            <person name="Gnerre S."/>
            <person name="MacCallum I."/>
            <person name="Graves J.A."/>
            <person name="Ponting C.P."/>
            <person name="Breen M."/>
            <person name="Samollow P.B."/>
            <person name="Lander E.S."/>
            <person name="Lindblad-Toh K."/>
        </authorList>
    </citation>
    <scope>NUCLEOTIDE SEQUENCE [LARGE SCALE GENOMIC DNA]</scope>
</reference>
<dbReference type="OrthoDB" id="9940794at2759"/>
<organism evidence="8 9">
    <name type="scientific">Monodelphis domestica</name>
    <name type="common">Gray short-tailed opossum</name>
    <dbReference type="NCBI Taxonomy" id="13616"/>
    <lineage>
        <taxon>Eukaryota</taxon>
        <taxon>Metazoa</taxon>
        <taxon>Chordata</taxon>
        <taxon>Craniata</taxon>
        <taxon>Vertebrata</taxon>
        <taxon>Euteleostomi</taxon>
        <taxon>Mammalia</taxon>
        <taxon>Metatheria</taxon>
        <taxon>Didelphimorphia</taxon>
        <taxon>Didelphidae</taxon>
        <taxon>Monodelphis</taxon>
    </lineage>
</organism>
<feature type="signal peptide" evidence="7">
    <location>
        <begin position="1"/>
        <end position="24"/>
    </location>
</feature>
<protein>
    <recommendedName>
        <fullName evidence="3">Neuromedin-S</fullName>
    </recommendedName>
</protein>
<dbReference type="STRING" id="13616.ENSMODP00000042952"/>
<dbReference type="PROSITE" id="PS00967">
    <property type="entry name" value="NMU"/>
    <property type="match status" value="1"/>
</dbReference>
<dbReference type="InterPro" id="IPR043253">
    <property type="entry name" value="NmS"/>
</dbReference>
<evidence type="ECO:0000256" key="5">
    <source>
        <dbReference type="ARBA" id="ARBA00022729"/>
    </source>
</evidence>
<dbReference type="Proteomes" id="UP000002280">
    <property type="component" value="Chromosome 7"/>
</dbReference>
<dbReference type="InterPro" id="IPR018070">
    <property type="entry name" value="Neuromedin-U_amidation-site"/>
</dbReference>
<dbReference type="Bgee" id="ENSMODG00000033369">
    <property type="expression patterns" value="Expressed in spinal cord and 3 other cell types or tissues"/>
</dbReference>
<proteinExistence type="inferred from homology"/>
<dbReference type="InParanoid" id="A0A5F8G662"/>
<dbReference type="FunCoup" id="A0A5F8G662">
    <property type="interactions" value="17"/>
</dbReference>
<accession>A0A5F8G662</accession>
<dbReference type="GeneTree" id="ENSGT00510000049213"/>
<evidence type="ECO:0000256" key="3">
    <source>
        <dbReference type="ARBA" id="ARBA00013514"/>
    </source>
</evidence>
<comment type="subcellular location">
    <subcellularLocation>
        <location evidence="1">Secreted</location>
    </subcellularLocation>
</comment>
<keyword evidence="9" id="KW-1185">Reference proteome</keyword>
<name>A0A5F8G662_MONDO</name>
<keyword evidence="6" id="KW-0027">Amidation</keyword>
<dbReference type="PANTHER" id="PTHR32414">
    <property type="entry name" value="NEUROMEDIN-S"/>
    <property type="match status" value="1"/>
</dbReference>
<evidence type="ECO:0000313" key="9">
    <source>
        <dbReference type="Proteomes" id="UP000002280"/>
    </source>
</evidence>
<keyword evidence="5 7" id="KW-0732">Signal</keyword>